<keyword evidence="1" id="KW-0472">Membrane</keyword>
<proteinExistence type="predicted"/>
<organism evidence="2 3">
    <name type="scientific">Chryseobacterium tructae</name>
    <dbReference type="NCBI Taxonomy" id="1037380"/>
    <lineage>
        <taxon>Bacteria</taxon>
        <taxon>Pseudomonadati</taxon>
        <taxon>Bacteroidota</taxon>
        <taxon>Flavobacteriia</taxon>
        <taxon>Flavobacteriales</taxon>
        <taxon>Weeksellaceae</taxon>
        <taxon>Chryseobacterium group</taxon>
        <taxon>Chryseobacterium</taxon>
    </lineage>
</organism>
<feature type="transmembrane region" description="Helical" evidence="1">
    <location>
        <begin position="75"/>
        <end position="93"/>
    </location>
</feature>
<name>A0ABV7XY06_9FLAO</name>
<evidence type="ECO:0000313" key="3">
    <source>
        <dbReference type="Proteomes" id="UP001595735"/>
    </source>
</evidence>
<sequence>MVRRKSMNIKSINFLRYFSILSYALIILAGQMIGIPFIGWLLFTTFDFGNIEQSFAILGLLGIILNFTKWKSRNLITILSYLLMLSPLISRMIQIPLTMFNYAAFKVPLFIFITGYLIFIVLNVRNRKSQVL</sequence>
<evidence type="ECO:0000313" key="2">
    <source>
        <dbReference type="EMBL" id="MFC3757477.1"/>
    </source>
</evidence>
<keyword evidence="1" id="KW-0812">Transmembrane</keyword>
<keyword evidence="1" id="KW-1133">Transmembrane helix</keyword>
<evidence type="ECO:0000256" key="1">
    <source>
        <dbReference type="SAM" id="Phobius"/>
    </source>
</evidence>
<feature type="transmembrane region" description="Helical" evidence="1">
    <location>
        <begin position="48"/>
        <end position="68"/>
    </location>
</feature>
<dbReference type="Proteomes" id="UP001595735">
    <property type="component" value="Unassembled WGS sequence"/>
</dbReference>
<dbReference type="EMBL" id="JBHRYO010000002">
    <property type="protein sequence ID" value="MFC3757477.1"/>
    <property type="molecule type" value="Genomic_DNA"/>
</dbReference>
<reference evidence="3" key="1">
    <citation type="journal article" date="2019" name="Int. J. Syst. Evol. Microbiol.">
        <title>The Global Catalogue of Microorganisms (GCM) 10K type strain sequencing project: providing services to taxonomists for standard genome sequencing and annotation.</title>
        <authorList>
            <consortium name="The Broad Institute Genomics Platform"/>
            <consortium name="The Broad Institute Genome Sequencing Center for Infectious Disease"/>
            <person name="Wu L."/>
            <person name="Ma J."/>
        </authorList>
    </citation>
    <scope>NUCLEOTIDE SEQUENCE [LARGE SCALE GENOMIC DNA]</scope>
    <source>
        <strain evidence="3">CECT 7798</strain>
    </source>
</reference>
<keyword evidence="3" id="KW-1185">Reference proteome</keyword>
<comment type="caution">
    <text evidence="2">The sequence shown here is derived from an EMBL/GenBank/DDBJ whole genome shotgun (WGS) entry which is preliminary data.</text>
</comment>
<protein>
    <submittedName>
        <fullName evidence="2">Uncharacterized protein</fullName>
    </submittedName>
</protein>
<accession>A0ABV7XY06</accession>
<feature type="transmembrane region" description="Helical" evidence="1">
    <location>
        <begin position="99"/>
        <end position="122"/>
    </location>
</feature>
<feature type="transmembrane region" description="Helical" evidence="1">
    <location>
        <begin position="20"/>
        <end position="42"/>
    </location>
</feature>
<gene>
    <name evidence="2" type="ORF">ACFONJ_15980</name>
</gene>